<keyword evidence="6" id="KW-0805">Transcription regulation</keyword>
<dbReference type="GO" id="GO:0030015">
    <property type="term" value="C:CCR4-NOT core complex"/>
    <property type="evidence" value="ECO:0007669"/>
    <property type="project" value="InterPro"/>
</dbReference>
<feature type="compositionally biased region" description="Polar residues" evidence="10">
    <location>
        <begin position="102"/>
        <end position="122"/>
    </location>
</feature>
<evidence type="ECO:0000256" key="10">
    <source>
        <dbReference type="SAM" id="MobiDB-lite"/>
    </source>
</evidence>
<evidence type="ECO:0000259" key="11">
    <source>
        <dbReference type="Pfam" id="PF04065"/>
    </source>
</evidence>
<comment type="subcellular location">
    <subcellularLocation>
        <location evidence="2">Cytoplasm</location>
    </subcellularLocation>
    <subcellularLocation>
        <location evidence="1">Nucleus</location>
    </subcellularLocation>
</comment>
<keyword evidence="4" id="KW-0963">Cytoplasm</keyword>
<dbReference type="GO" id="GO:0005737">
    <property type="term" value="C:cytoplasm"/>
    <property type="evidence" value="ECO:0007669"/>
    <property type="project" value="UniProtKB-SubCell"/>
</dbReference>
<evidence type="ECO:0000256" key="5">
    <source>
        <dbReference type="ARBA" id="ARBA00022491"/>
    </source>
</evidence>
<organism evidence="12 13">
    <name type="scientific">Brassica napus</name>
    <name type="common">Rape</name>
    <dbReference type="NCBI Taxonomy" id="3708"/>
    <lineage>
        <taxon>Eukaryota</taxon>
        <taxon>Viridiplantae</taxon>
        <taxon>Streptophyta</taxon>
        <taxon>Embryophyta</taxon>
        <taxon>Tracheophyta</taxon>
        <taxon>Spermatophyta</taxon>
        <taxon>Magnoliopsida</taxon>
        <taxon>eudicotyledons</taxon>
        <taxon>Gunneridae</taxon>
        <taxon>Pentapetalae</taxon>
        <taxon>rosids</taxon>
        <taxon>malvids</taxon>
        <taxon>Brassicales</taxon>
        <taxon>Brassicaceae</taxon>
        <taxon>Brassiceae</taxon>
        <taxon>Brassica</taxon>
    </lineage>
</organism>
<dbReference type="GO" id="GO:0006355">
    <property type="term" value="P:regulation of DNA-templated transcription"/>
    <property type="evidence" value="ECO:0007669"/>
    <property type="project" value="InterPro"/>
</dbReference>
<gene>
    <name evidence="12" type="primary">BnaA02g04030D</name>
    <name evidence="12" type="ORF">GSBRNA2T00010276001</name>
</gene>
<reference evidence="12 13" key="1">
    <citation type="journal article" date="2014" name="Science">
        <title>Plant genetics. Early allopolyploid evolution in the post-Neolithic Brassica napus oilseed genome.</title>
        <authorList>
            <person name="Chalhoub B."/>
            <person name="Denoeud F."/>
            <person name="Liu S."/>
            <person name="Parkin I.A."/>
            <person name="Tang H."/>
            <person name="Wang X."/>
            <person name="Chiquet J."/>
            <person name="Belcram H."/>
            <person name="Tong C."/>
            <person name="Samans B."/>
            <person name="Correa M."/>
            <person name="Da Silva C."/>
            <person name="Just J."/>
            <person name="Falentin C."/>
            <person name="Koh C.S."/>
            <person name="Le Clainche I."/>
            <person name="Bernard M."/>
            <person name="Bento P."/>
            <person name="Noel B."/>
            <person name="Labadie K."/>
            <person name="Alberti A."/>
            <person name="Charles M."/>
            <person name="Arnaud D."/>
            <person name="Guo H."/>
            <person name="Daviaud C."/>
            <person name="Alamery S."/>
            <person name="Jabbari K."/>
            <person name="Zhao M."/>
            <person name="Edger P.P."/>
            <person name="Chelaifa H."/>
            <person name="Tack D."/>
            <person name="Lassalle G."/>
            <person name="Mestiri I."/>
            <person name="Schnel N."/>
            <person name="Le Paslier M.C."/>
            <person name="Fan G."/>
            <person name="Renault V."/>
            <person name="Bayer P.E."/>
            <person name="Golicz A.A."/>
            <person name="Manoli S."/>
            <person name="Lee T.H."/>
            <person name="Thi V.H."/>
            <person name="Chalabi S."/>
            <person name="Hu Q."/>
            <person name="Fan C."/>
            <person name="Tollenaere R."/>
            <person name="Lu Y."/>
            <person name="Battail C."/>
            <person name="Shen J."/>
            <person name="Sidebottom C.H."/>
            <person name="Wang X."/>
            <person name="Canaguier A."/>
            <person name="Chauveau A."/>
            <person name="Berard A."/>
            <person name="Deniot G."/>
            <person name="Guan M."/>
            <person name="Liu Z."/>
            <person name="Sun F."/>
            <person name="Lim Y.P."/>
            <person name="Lyons E."/>
            <person name="Town C.D."/>
            <person name="Bancroft I."/>
            <person name="Wang X."/>
            <person name="Meng J."/>
            <person name="Ma J."/>
            <person name="Pires J.C."/>
            <person name="King G.J."/>
            <person name="Brunel D."/>
            <person name="Delourme R."/>
            <person name="Renard M."/>
            <person name="Aury J.M."/>
            <person name="Adams K.L."/>
            <person name="Batley J."/>
            <person name="Snowdon R.J."/>
            <person name="Tost J."/>
            <person name="Edwards D."/>
            <person name="Zhou Y."/>
            <person name="Hua W."/>
            <person name="Sharpe A.G."/>
            <person name="Paterson A.H."/>
            <person name="Guan C."/>
            <person name="Wincker P."/>
        </authorList>
    </citation>
    <scope>NUCLEOTIDE SEQUENCE [LARGE SCALE GENOMIC DNA]</scope>
    <source>
        <strain evidence="13">cv. Darmor-bzh</strain>
    </source>
</reference>
<sequence length="219" mass="24152">MGASRKLQGEIDRVLKKISASYEQSLTKTKAFSKEGLVVWLLIDPKEKAKSETRAWLNNVVSELESQIDSFEAELEGVSVKKEKTRPPRLFMLALFGLPTHHQSTSQEKTEDTTLPESNSETPPKAPPQKNMDHFQSRNETVIGSLSNIMALFVSFSPILELLICGLLGMPSLSGGNEKQFSSQQQNPLLEQSSAISPQGSLGIQAPAALCYRCRSCEK</sequence>
<evidence type="ECO:0000256" key="9">
    <source>
        <dbReference type="SAM" id="Coils"/>
    </source>
</evidence>
<dbReference type="Pfam" id="PF04065">
    <property type="entry name" value="Not3"/>
    <property type="match status" value="1"/>
</dbReference>
<dbReference type="InterPro" id="IPR040168">
    <property type="entry name" value="Not2/3/5"/>
</dbReference>
<evidence type="ECO:0000256" key="7">
    <source>
        <dbReference type="ARBA" id="ARBA00023163"/>
    </source>
</evidence>
<proteinExistence type="inferred from homology"/>
<dbReference type="GO" id="GO:0005634">
    <property type="term" value="C:nucleus"/>
    <property type="evidence" value="ECO:0007669"/>
    <property type="project" value="UniProtKB-SubCell"/>
</dbReference>
<keyword evidence="9" id="KW-0175">Coiled coil</keyword>
<dbReference type="PANTHER" id="PTHR23326">
    <property type="entry name" value="CCR4 NOT-RELATED"/>
    <property type="match status" value="1"/>
</dbReference>
<keyword evidence="5" id="KW-0678">Repressor</keyword>
<dbReference type="EMBL" id="LK033180">
    <property type="protein sequence ID" value="CDY53251.1"/>
    <property type="molecule type" value="Genomic_DNA"/>
</dbReference>
<evidence type="ECO:0000256" key="2">
    <source>
        <dbReference type="ARBA" id="ARBA00004496"/>
    </source>
</evidence>
<evidence type="ECO:0000313" key="12">
    <source>
        <dbReference type="EMBL" id="CDY53251.1"/>
    </source>
</evidence>
<evidence type="ECO:0000256" key="3">
    <source>
        <dbReference type="ARBA" id="ARBA00007682"/>
    </source>
</evidence>
<dbReference type="AlphaFoldDB" id="A0A078ITU5"/>
<dbReference type="PaxDb" id="3708-A0A078ITU5"/>
<protein>
    <submittedName>
        <fullName evidence="12">BnaA02g04030D protein</fullName>
    </submittedName>
</protein>
<dbReference type="Proteomes" id="UP000028999">
    <property type="component" value="Unassembled WGS sequence"/>
</dbReference>
<keyword evidence="8" id="KW-0539">Nucleus</keyword>
<feature type="region of interest" description="Disordered" evidence="10">
    <location>
        <begin position="102"/>
        <end position="133"/>
    </location>
</feature>
<evidence type="ECO:0000256" key="8">
    <source>
        <dbReference type="ARBA" id="ARBA00023242"/>
    </source>
</evidence>
<evidence type="ECO:0000256" key="6">
    <source>
        <dbReference type="ARBA" id="ARBA00023015"/>
    </source>
</evidence>
<evidence type="ECO:0000313" key="13">
    <source>
        <dbReference type="Proteomes" id="UP000028999"/>
    </source>
</evidence>
<feature type="domain" description="CCR4-Not complex component Not N-terminal" evidence="11">
    <location>
        <begin position="27"/>
        <end position="86"/>
    </location>
</feature>
<dbReference type="Gramene" id="CDY53251">
    <property type="protein sequence ID" value="CDY53251"/>
    <property type="gene ID" value="GSBRNA2T00010276001"/>
</dbReference>
<dbReference type="InterPro" id="IPR007207">
    <property type="entry name" value="Not_N"/>
</dbReference>
<name>A0A078ITU5_BRANA</name>
<keyword evidence="7" id="KW-0804">Transcription</keyword>
<accession>A0A078ITU5</accession>
<comment type="similarity">
    <text evidence="3">Belongs to the CNOT2/3/5 family.</text>
</comment>
<feature type="coiled-coil region" evidence="9">
    <location>
        <begin position="54"/>
        <end position="81"/>
    </location>
</feature>
<dbReference type="STRING" id="3708.A0A078ITU5"/>
<evidence type="ECO:0000256" key="1">
    <source>
        <dbReference type="ARBA" id="ARBA00004123"/>
    </source>
</evidence>
<keyword evidence="13" id="KW-1185">Reference proteome</keyword>
<evidence type="ECO:0000256" key="4">
    <source>
        <dbReference type="ARBA" id="ARBA00022490"/>
    </source>
</evidence>